<evidence type="ECO:0000256" key="2">
    <source>
        <dbReference type="SAM" id="MobiDB-lite"/>
    </source>
</evidence>
<evidence type="ECO:0000313" key="4">
    <source>
        <dbReference type="EMBL" id="KAF2162436.1"/>
    </source>
</evidence>
<dbReference type="GO" id="GO:0008270">
    <property type="term" value="F:zinc ion binding"/>
    <property type="evidence" value="ECO:0007669"/>
    <property type="project" value="InterPro"/>
</dbReference>
<dbReference type="Proteomes" id="UP000799537">
    <property type="component" value="Unassembled WGS sequence"/>
</dbReference>
<feature type="compositionally biased region" description="Low complexity" evidence="2">
    <location>
        <begin position="353"/>
        <end position="365"/>
    </location>
</feature>
<dbReference type="GO" id="GO:0000981">
    <property type="term" value="F:DNA-binding transcription factor activity, RNA polymerase II-specific"/>
    <property type="evidence" value="ECO:0007669"/>
    <property type="project" value="InterPro"/>
</dbReference>
<protein>
    <recommendedName>
        <fullName evidence="3">Zn(2)-C6 fungal-type domain-containing protein</fullName>
    </recommendedName>
</protein>
<feature type="region of interest" description="Disordered" evidence="2">
    <location>
        <begin position="227"/>
        <end position="411"/>
    </location>
</feature>
<dbReference type="GeneID" id="54567120"/>
<sequence length="411" mass="43796">MSQPLTPKNEHALTSSGLLSSSIITLAPVSPLASAPPVTTNRSLLPCEPRFLIRLVDDPQGNSRWTTPEAARDAESGSRFLPPYHPASRSVQGALEARAAHAAAVRYREEQLRLQAEADWRKQQAQIRPIFVIANAAEGTAGEYTRLTSPGAGEEDGGEDEAAQQPAGEEEAEAEEGSAGGVDADSMKWVGASCQRCIQKKTRCNRRRPCQFCLQDGVGEEGCALPRGSDSPELAVAAPRNSSEQASVPPAGAPVATNPGETPSAHGKRKRDDEAREVSGKYQCPPVPLHAFNPFTPPPGTFPVPPAAIPPRSAFMAPPAHPAPAPAPAPSTRPPPPTASYPSILPPNPAPVAAPTQPAPSTTNTTKRRGGKRGNSKPKKPSSPRPYRGQNFLTEEQEKQVREWDERHKDD</sequence>
<dbReference type="SUPFAM" id="SSF57701">
    <property type="entry name" value="Zn2/Cys6 DNA-binding domain"/>
    <property type="match status" value="1"/>
</dbReference>
<feature type="region of interest" description="Disordered" evidence="2">
    <location>
        <begin position="144"/>
        <end position="185"/>
    </location>
</feature>
<keyword evidence="1" id="KW-0539">Nucleus</keyword>
<organism evidence="4 5">
    <name type="scientific">Zasmidium cellare ATCC 36951</name>
    <dbReference type="NCBI Taxonomy" id="1080233"/>
    <lineage>
        <taxon>Eukaryota</taxon>
        <taxon>Fungi</taxon>
        <taxon>Dikarya</taxon>
        <taxon>Ascomycota</taxon>
        <taxon>Pezizomycotina</taxon>
        <taxon>Dothideomycetes</taxon>
        <taxon>Dothideomycetidae</taxon>
        <taxon>Mycosphaerellales</taxon>
        <taxon>Mycosphaerellaceae</taxon>
        <taxon>Zasmidium</taxon>
    </lineage>
</organism>
<dbReference type="InterPro" id="IPR001138">
    <property type="entry name" value="Zn2Cys6_DnaBD"/>
</dbReference>
<reference evidence="4" key="1">
    <citation type="journal article" date="2020" name="Stud. Mycol.">
        <title>101 Dothideomycetes genomes: a test case for predicting lifestyles and emergence of pathogens.</title>
        <authorList>
            <person name="Haridas S."/>
            <person name="Albert R."/>
            <person name="Binder M."/>
            <person name="Bloem J."/>
            <person name="Labutti K."/>
            <person name="Salamov A."/>
            <person name="Andreopoulos B."/>
            <person name="Baker S."/>
            <person name="Barry K."/>
            <person name="Bills G."/>
            <person name="Bluhm B."/>
            <person name="Cannon C."/>
            <person name="Castanera R."/>
            <person name="Culley D."/>
            <person name="Daum C."/>
            <person name="Ezra D."/>
            <person name="Gonzalez J."/>
            <person name="Henrissat B."/>
            <person name="Kuo A."/>
            <person name="Liang C."/>
            <person name="Lipzen A."/>
            <person name="Lutzoni F."/>
            <person name="Magnuson J."/>
            <person name="Mondo S."/>
            <person name="Nolan M."/>
            <person name="Ohm R."/>
            <person name="Pangilinan J."/>
            <person name="Park H.-J."/>
            <person name="Ramirez L."/>
            <person name="Alfaro M."/>
            <person name="Sun H."/>
            <person name="Tritt A."/>
            <person name="Yoshinaga Y."/>
            <person name="Zwiers L.-H."/>
            <person name="Turgeon B."/>
            <person name="Goodwin S."/>
            <person name="Spatafora J."/>
            <person name="Crous P."/>
            <person name="Grigoriev I."/>
        </authorList>
    </citation>
    <scope>NUCLEOTIDE SEQUENCE</scope>
    <source>
        <strain evidence="4">ATCC 36951</strain>
    </source>
</reference>
<gene>
    <name evidence="4" type="ORF">M409DRAFT_58206</name>
</gene>
<dbReference type="Pfam" id="PF00172">
    <property type="entry name" value="Zn_clus"/>
    <property type="match status" value="1"/>
</dbReference>
<feature type="compositionally biased region" description="Basic and acidic residues" evidence="2">
    <location>
        <begin position="270"/>
        <end position="279"/>
    </location>
</feature>
<feature type="compositionally biased region" description="Pro residues" evidence="2">
    <location>
        <begin position="295"/>
        <end position="309"/>
    </location>
</feature>
<dbReference type="PROSITE" id="PS50048">
    <property type="entry name" value="ZN2_CY6_FUNGAL_2"/>
    <property type="match status" value="1"/>
</dbReference>
<evidence type="ECO:0000313" key="5">
    <source>
        <dbReference type="Proteomes" id="UP000799537"/>
    </source>
</evidence>
<feature type="domain" description="Zn(2)-C6 fungal-type" evidence="3">
    <location>
        <begin position="193"/>
        <end position="225"/>
    </location>
</feature>
<name>A0A6A6CAF8_ZASCE</name>
<feature type="compositionally biased region" description="Basic residues" evidence="2">
    <location>
        <begin position="366"/>
        <end position="382"/>
    </location>
</feature>
<accession>A0A6A6CAF8</accession>
<dbReference type="EMBL" id="ML993613">
    <property type="protein sequence ID" value="KAF2162436.1"/>
    <property type="molecule type" value="Genomic_DNA"/>
</dbReference>
<feature type="compositionally biased region" description="Pro residues" evidence="2">
    <location>
        <begin position="319"/>
        <end position="352"/>
    </location>
</feature>
<dbReference type="InterPro" id="IPR036864">
    <property type="entry name" value="Zn2-C6_fun-type_DNA-bd_sf"/>
</dbReference>
<evidence type="ECO:0000259" key="3">
    <source>
        <dbReference type="PROSITE" id="PS50048"/>
    </source>
</evidence>
<dbReference type="RefSeq" id="XP_033663325.1">
    <property type="nucleotide sequence ID" value="XM_033813848.1"/>
</dbReference>
<feature type="compositionally biased region" description="Basic and acidic residues" evidence="2">
    <location>
        <begin position="396"/>
        <end position="411"/>
    </location>
</feature>
<evidence type="ECO:0000256" key="1">
    <source>
        <dbReference type="ARBA" id="ARBA00023242"/>
    </source>
</evidence>
<dbReference type="OrthoDB" id="1405595at2759"/>
<keyword evidence="5" id="KW-1185">Reference proteome</keyword>
<dbReference type="AlphaFoldDB" id="A0A6A6CAF8"/>
<proteinExistence type="predicted"/>
<feature type="compositionally biased region" description="Acidic residues" evidence="2">
    <location>
        <begin position="153"/>
        <end position="176"/>
    </location>
</feature>